<evidence type="ECO:0000256" key="4">
    <source>
        <dbReference type="ARBA" id="ARBA00022695"/>
    </source>
</evidence>
<dbReference type="AlphaFoldDB" id="A0A6N8F4N0"/>
<dbReference type="InterPro" id="IPR027417">
    <property type="entry name" value="P-loop_NTPase"/>
</dbReference>
<comment type="catalytic activity">
    <reaction evidence="8">
        <text>DNA(n) + a 2'-deoxyribonucleoside 5'-triphosphate = DNA(n+1) + diphosphate</text>
        <dbReference type="Rhea" id="RHEA:22508"/>
        <dbReference type="Rhea" id="RHEA-COMP:17339"/>
        <dbReference type="Rhea" id="RHEA-COMP:17340"/>
        <dbReference type="ChEBI" id="CHEBI:33019"/>
        <dbReference type="ChEBI" id="CHEBI:61560"/>
        <dbReference type="ChEBI" id="CHEBI:173112"/>
        <dbReference type="EC" id="2.7.7.7"/>
    </reaction>
</comment>
<organism evidence="12 13">
    <name type="scientific">Psychrosphaera haliotis</name>
    <dbReference type="NCBI Taxonomy" id="555083"/>
    <lineage>
        <taxon>Bacteria</taxon>
        <taxon>Pseudomonadati</taxon>
        <taxon>Pseudomonadota</taxon>
        <taxon>Gammaproteobacteria</taxon>
        <taxon>Alteromonadales</taxon>
        <taxon>Pseudoalteromonadaceae</taxon>
        <taxon>Psychrosphaera</taxon>
    </lineage>
</organism>
<dbReference type="Gene3D" id="3.40.50.300">
    <property type="entry name" value="P-loop containing nucleotide triphosphate hydrolases"/>
    <property type="match status" value="1"/>
</dbReference>
<evidence type="ECO:0000256" key="8">
    <source>
        <dbReference type="ARBA" id="ARBA00049244"/>
    </source>
</evidence>
<evidence type="ECO:0000313" key="13">
    <source>
        <dbReference type="Proteomes" id="UP000439994"/>
    </source>
</evidence>
<evidence type="ECO:0000256" key="5">
    <source>
        <dbReference type="ARBA" id="ARBA00022705"/>
    </source>
</evidence>
<evidence type="ECO:0000259" key="10">
    <source>
        <dbReference type="Pfam" id="PF06144"/>
    </source>
</evidence>
<dbReference type="Pfam" id="PF06144">
    <property type="entry name" value="DNA_pol3_delta"/>
    <property type="match status" value="1"/>
</dbReference>
<feature type="domain" description="DNA polymerase III subunit delta C-terminal" evidence="11">
    <location>
        <begin position="215"/>
        <end position="315"/>
    </location>
</feature>
<dbReference type="GO" id="GO:0003887">
    <property type="term" value="F:DNA-directed DNA polymerase activity"/>
    <property type="evidence" value="ECO:0007669"/>
    <property type="project" value="UniProtKB-UniRule"/>
</dbReference>
<evidence type="ECO:0000256" key="6">
    <source>
        <dbReference type="ARBA" id="ARBA00022932"/>
    </source>
</evidence>
<dbReference type="CDD" id="cd18138">
    <property type="entry name" value="HLD_clamp_pol_III_delta"/>
    <property type="match status" value="1"/>
</dbReference>
<dbReference type="Proteomes" id="UP000439994">
    <property type="component" value="Unassembled WGS sequence"/>
</dbReference>
<keyword evidence="6" id="KW-0239">DNA-directed DNA polymerase</keyword>
<dbReference type="InterPro" id="IPR010372">
    <property type="entry name" value="DNA_pol3_delta_N"/>
</dbReference>
<dbReference type="Pfam" id="PF14840">
    <property type="entry name" value="DNA_pol3_delt_C"/>
    <property type="match status" value="1"/>
</dbReference>
<feature type="domain" description="DNA polymerase III delta N-terminal" evidence="10">
    <location>
        <begin position="20"/>
        <end position="136"/>
    </location>
</feature>
<keyword evidence="5" id="KW-0235">DNA replication</keyword>
<dbReference type="SUPFAM" id="SSF52540">
    <property type="entry name" value="P-loop containing nucleoside triphosphate hydrolases"/>
    <property type="match status" value="1"/>
</dbReference>
<dbReference type="OrthoDB" id="9770982at2"/>
<sequence length="350" mass="39664">MKIYANQLPQELKKGLASCYLIFGDEPFQTNEARDLIKSKAKHLGFEEFIRLADDDQFEWDDLIEHTQSMSLFSSTKLIELELTSNKIGKIGSDTLKRVSESLGDDTVLVIFGSKLEAAQTKSAWFKSLSSVGCYIPIYEIEGPHLQRWLQQQLTVKGLNLTPDAQSFLLAFTAGNLLACSQELDKLKLSHPNSPTLTHEILEQQVSDQSRFTVFQLTDALWGNKPEQCLSILGRLKLEDFEPNIILWSLAKDLNLIAKLQNAKIFSESTQEIFDSARVWKNKQNTYLNVAQRLNPTLVKQALSQLSDIDKALKFYAINCPYTLFAHICLLLNGYETLSSFEMPFNNEIA</sequence>
<dbReference type="EC" id="2.7.7.7" evidence="1 9"/>
<dbReference type="InterPro" id="IPR005790">
    <property type="entry name" value="DNA_polIII_delta"/>
</dbReference>
<dbReference type="PANTHER" id="PTHR34388:SF1">
    <property type="entry name" value="DNA POLYMERASE III SUBUNIT DELTA"/>
    <property type="match status" value="1"/>
</dbReference>
<dbReference type="GO" id="GO:0009360">
    <property type="term" value="C:DNA polymerase III complex"/>
    <property type="evidence" value="ECO:0007669"/>
    <property type="project" value="UniProtKB-UniRule"/>
</dbReference>
<evidence type="ECO:0000256" key="3">
    <source>
        <dbReference type="ARBA" id="ARBA00022679"/>
    </source>
</evidence>
<evidence type="ECO:0000313" key="12">
    <source>
        <dbReference type="EMBL" id="MUH71114.1"/>
    </source>
</evidence>
<dbReference type="PANTHER" id="PTHR34388">
    <property type="entry name" value="DNA POLYMERASE III SUBUNIT DELTA"/>
    <property type="match status" value="1"/>
</dbReference>
<evidence type="ECO:0000256" key="1">
    <source>
        <dbReference type="ARBA" id="ARBA00012417"/>
    </source>
</evidence>
<dbReference type="RefSeq" id="WP_155693555.1">
    <property type="nucleotide sequence ID" value="NZ_WOCD01000001.1"/>
</dbReference>
<dbReference type="GO" id="GO:0003677">
    <property type="term" value="F:DNA binding"/>
    <property type="evidence" value="ECO:0007669"/>
    <property type="project" value="InterPro"/>
</dbReference>
<keyword evidence="3 12" id="KW-0808">Transferase</keyword>
<keyword evidence="4 12" id="KW-0548">Nucleotidyltransferase</keyword>
<accession>A0A6N8F4N0</accession>
<protein>
    <recommendedName>
        <fullName evidence="2 9">DNA polymerase III subunit delta</fullName>
        <ecNumber evidence="1 9">2.7.7.7</ecNumber>
    </recommendedName>
</protein>
<evidence type="ECO:0000256" key="2">
    <source>
        <dbReference type="ARBA" id="ARBA00017703"/>
    </source>
</evidence>
<gene>
    <name evidence="12" type="primary">holA</name>
    <name evidence="12" type="ORF">GNP35_00545</name>
</gene>
<proteinExistence type="inferred from homology"/>
<reference evidence="12 13" key="1">
    <citation type="submission" date="2019-11" db="EMBL/GenBank/DDBJ databases">
        <title>P. haliotis isolates from Z. marina roots.</title>
        <authorList>
            <person name="Cohen M."/>
            <person name="Jospin G."/>
            <person name="Eisen J.A."/>
            <person name="Coil D.A."/>
        </authorList>
    </citation>
    <scope>NUCLEOTIDE SEQUENCE [LARGE SCALE GENOMIC DNA]</scope>
    <source>
        <strain evidence="12 13">UCD-MCMsp1aY</strain>
    </source>
</reference>
<evidence type="ECO:0000256" key="7">
    <source>
        <dbReference type="ARBA" id="ARBA00034754"/>
    </source>
</evidence>
<evidence type="ECO:0000259" key="11">
    <source>
        <dbReference type="Pfam" id="PF14840"/>
    </source>
</evidence>
<dbReference type="InterPro" id="IPR032780">
    <property type="entry name" value="DNA_pol3_delt_C"/>
</dbReference>
<evidence type="ECO:0000256" key="9">
    <source>
        <dbReference type="NCBIfam" id="TIGR01128"/>
    </source>
</evidence>
<dbReference type="InterPro" id="IPR008921">
    <property type="entry name" value="DNA_pol3_clamp-load_cplx_C"/>
</dbReference>
<keyword evidence="13" id="KW-1185">Reference proteome</keyword>
<name>A0A6N8F4N0_9GAMM</name>
<comment type="caution">
    <text evidence="12">The sequence shown here is derived from an EMBL/GenBank/DDBJ whole genome shotgun (WGS) entry which is preliminary data.</text>
</comment>
<dbReference type="EMBL" id="WOCD01000001">
    <property type="protein sequence ID" value="MUH71114.1"/>
    <property type="molecule type" value="Genomic_DNA"/>
</dbReference>
<dbReference type="NCBIfam" id="TIGR01128">
    <property type="entry name" value="holA"/>
    <property type="match status" value="1"/>
</dbReference>
<dbReference type="GO" id="GO:0006261">
    <property type="term" value="P:DNA-templated DNA replication"/>
    <property type="evidence" value="ECO:0007669"/>
    <property type="project" value="TreeGrafter"/>
</dbReference>
<dbReference type="Gene3D" id="1.10.8.60">
    <property type="match status" value="1"/>
</dbReference>
<comment type="similarity">
    <text evidence="7">Belongs to the DNA polymerase HolA subunit family.</text>
</comment>
<dbReference type="SUPFAM" id="SSF48019">
    <property type="entry name" value="post-AAA+ oligomerization domain-like"/>
    <property type="match status" value="1"/>
</dbReference>
<dbReference type="Gene3D" id="1.20.272.10">
    <property type="match status" value="1"/>
</dbReference>